<feature type="domain" description="Phosphodiester glycosidase" evidence="3">
    <location>
        <begin position="452"/>
        <end position="598"/>
    </location>
</feature>
<evidence type="ECO:0000313" key="4">
    <source>
        <dbReference type="EMBL" id="MBB6098743.1"/>
    </source>
</evidence>
<evidence type="ECO:0000313" key="5">
    <source>
        <dbReference type="Proteomes" id="UP000569951"/>
    </source>
</evidence>
<feature type="compositionally biased region" description="Low complexity" evidence="1">
    <location>
        <begin position="148"/>
        <end position="157"/>
    </location>
</feature>
<sequence>MKRFFIGATLICALLASAEARPVWIGGVPTSPVIETKLLPSGREGLPVWFLPRLGISIRNSPQEVVLQYGQLTLRYTPETGWGNYRDLGAPEVFNNSVHVPVDVLRILGLPLLADAPEVLDVAVPAQVPAPPAASTTAPLSPAPAAPTRPATGATQAPPAPAPPPLLPVNPVLPAPQLITVRRSLTQDGDDEVSRLVFEFSSPAEYRLEQAAGVTRLTVLNARGSARTENLPGEGSYRYRLTPQGQHLFITLDTRANARTEVFTLQDPFRIVLDTRVRTKAEKPPAADVKSLPGGVRYRQLDKLQMLVFESGRYQPRIITAARGESRAISDYVHQTGAVAAVNGGYFDPKSALPVDLVALGGQMISASLERRATIGFSASGAVSYGVPKPRYRVTSALGTVTVNTVRSKPNAKWLTLFVGDGHTRVGGVGFVTLTVSGPQGGVVTASNQGTLTPPRGAVTLTFDPARFPQLPLEVGASLALTLDWAAEGWDGIQEALAAGPRLVAGGQYAVNPVAEGFDTRTNVWRPTRQVAFGTMPDGDYVIAYLEWGTPEDFARALQKVGVRDALRLDSGTSAAVYVGGGYFNRVWSRAVPNAIVVLPRKLAASR</sequence>
<feature type="region of interest" description="Disordered" evidence="1">
    <location>
        <begin position="130"/>
        <end position="169"/>
    </location>
</feature>
<keyword evidence="2" id="KW-0732">Signal</keyword>
<protein>
    <recommendedName>
        <fullName evidence="3">Phosphodiester glycosidase domain-containing protein</fullName>
    </recommendedName>
</protein>
<evidence type="ECO:0000259" key="3">
    <source>
        <dbReference type="Pfam" id="PF09992"/>
    </source>
</evidence>
<feature type="compositionally biased region" description="Low complexity" evidence="1">
    <location>
        <begin position="130"/>
        <end position="140"/>
    </location>
</feature>
<dbReference type="Pfam" id="PF09992">
    <property type="entry name" value="NAGPA"/>
    <property type="match status" value="1"/>
</dbReference>
<evidence type="ECO:0000256" key="1">
    <source>
        <dbReference type="SAM" id="MobiDB-lite"/>
    </source>
</evidence>
<dbReference type="PANTHER" id="PTHR40446:SF2">
    <property type="entry name" value="N-ACETYLGLUCOSAMINE-1-PHOSPHODIESTER ALPHA-N-ACETYLGLUCOSAMINIDASE"/>
    <property type="match status" value="1"/>
</dbReference>
<evidence type="ECO:0000256" key="2">
    <source>
        <dbReference type="SAM" id="SignalP"/>
    </source>
</evidence>
<proteinExistence type="predicted"/>
<feature type="chain" id="PRO_5032887488" description="Phosphodiester glycosidase domain-containing protein" evidence="2">
    <location>
        <begin position="21"/>
        <end position="607"/>
    </location>
</feature>
<dbReference type="RefSeq" id="WP_183987454.1">
    <property type="nucleotide sequence ID" value="NZ_JACHHG010000007.1"/>
</dbReference>
<reference evidence="4 5" key="1">
    <citation type="submission" date="2020-08" db="EMBL/GenBank/DDBJ databases">
        <title>Genomic Encyclopedia of Type Strains, Phase IV (KMG-IV): sequencing the most valuable type-strain genomes for metagenomic binning, comparative biology and taxonomic classification.</title>
        <authorList>
            <person name="Goeker M."/>
        </authorList>
    </citation>
    <scope>NUCLEOTIDE SEQUENCE [LARGE SCALE GENOMIC DNA]</scope>
    <source>
        <strain evidence="4 5">DSM 21458</strain>
    </source>
</reference>
<feature type="signal peptide" evidence="2">
    <location>
        <begin position="1"/>
        <end position="20"/>
    </location>
</feature>
<dbReference type="EMBL" id="JACHHG010000007">
    <property type="protein sequence ID" value="MBB6098743.1"/>
    <property type="molecule type" value="Genomic_DNA"/>
</dbReference>
<comment type="caution">
    <text evidence="4">The sequence shown here is derived from an EMBL/GenBank/DDBJ whole genome shotgun (WGS) entry which is preliminary data.</text>
</comment>
<keyword evidence="5" id="KW-1185">Reference proteome</keyword>
<accession>A0A841I0L5</accession>
<gene>
    <name evidence="4" type="ORF">HNR42_002178</name>
</gene>
<dbReference type="AlphaFoldDB" id="A0A841I0L5"/>
<dbReference type="InterPro" id="IPR018711">
    <property type="entry name" value="NAGPA"/>
</dbReference>
<name>A0A841I0L5_9DEIO</name>
<dbReference type="PANTHER" id="PTHR40446">
    <property type="entry name" value="N-ACETYLGLUCOSAMINE-1-PHOSPHODIESTER ALPHA-N-ACETYLGLUCOSAMINIDASE"/>
    <property type="match status" value="1"/>
</dbReference>
<organism evidence="4 5">
    <name type="scientific">Deinobacterium chartae</name>
    <dbReference type="NCBI Taxonomy" id="521158"/>
    <lineage>
        <taxon>Bacteria</taxon>
        <taxon>Thermotogati</taxon>
        <taxon>Deinococcota</taxon>
        <taxon>Deinococci</taxon>
        <taxon>Deinococcales</taxon>
        <taxon>Deinococcaceae</taxon>
        <taxon>Deinobacterium</taxon>
    </lineage>
</organism>
<dbReference type="Proteomes" id="UP000569951">
    <property type="component" value="Unassembled WGS sequence"/>
</dbReference>
<feature type="compositionally biased region" description="Pro residues" evidence="1">
    <location>
        <begin position="158"/>
        <end position="169"/>
    </location>
</feature>